<dbReference type="Gene3D" id="3.10.450.40">
    <property type="match status" value="1"/>
</dbReference>
<name>A0A1M6SQ85_9FIRM</name>
<reference evidence="2 3" key="1">
    <citation type="submission" date="2016-11" db="EMBL/GenBank/DDBJ databases">
        <authorList>
            <person name="Jaros S."/>
            <person name="Januszkiewicz K."/>
            <person name="Wedrychowicz H."/>
        </authorList>
    </citation>
    <scope>NUCLEOTIDE SEQUENCE [LARGE SCALE GENOMIC DNA]</scope>
    <source>
        <strain evidence="2 3">DSM 14214</strain>
    </source>
</reference>
<dbReference type="RefSeq" id="WP_072851024.1">
    <property type="nucleotide sequence ID" value="NZ_FRAH01000028.1"/>
</dbReference>
<accession>A0A1M6SQ85</accession>
<evidence type="ECO:0000313" key="2">
    <source>
        <dbReference type="EMBL" id="SHK46883.1"/>
    </source>
</evidence>
<keyword evidence="3" id="KW-1185">Reference proteome</keyword>
<dbReference type="SUPFAM" id="SSF160719">
    <property type="entry name" value="gpW/gp25-like"/>
    <property type="match status" value="1"/>
</dbReference>
<organism evidence="2 3">
    <name type="scientific">Anaerotignum lactatifermentans DSM 14214</name>
    <dbReference type="NCBI Taxonomy" id="1121323"/>
    <lineage>
        <taxon>Bacteria</taxon>
        <taxon>Bacillati</taxon>
        <taxon>Bacillota</taxon>
        <taxon>Clostridia</taxon>
        <taxon>Lachnospirales</taxon>
        <taxon>Anaerotignaceae</taxon>
        <taxon>Anaerotignum</taxon>
    </lineage>
</organism>
<dbReference type="Pfam" id="PF04965">
    <property type="entry name" value="GPW_gp25"/>
    <property type="match status" value="1"/>
</dbReference>
<protein>
    <recommendedName>
        <fullName evidence="1">IraD/Gp25-like domain-containing protein</fullName>
    </recommendedName>
</protein>
<evidence type="ECO:0000313" key="3">
    <source>
        <dbReference type="Proteomes" id="UP000183975"/>
    </source>
</evidence>
<sequence>MMEDEKYGKEFLGTGLGFPVMADPATGRFRTSSYEDDIKEAIYIILMTKKGERLMRPEFGCGIHDFAFATLDYTTISQMEKAVKEALIQWEPRIREISVEVSQSMTETGKAIISISYVVRSTNNPYNLVFPFFMNEGIEL</sequence>
<dbReference type="EMBL" id="FRAH01000028">
    <property type="protein sequence ID" value="SHK46883.1"/>
    <property type="molecule type" value="Genomic_DNA"/>
</dbReference>
<dbReference type="AlphaFoldDB" id="A0A1M6SQ85"/>
<gene>
    <name evidence="2" type="ORF">SAMN02745138_01778</name>
</gene>
<dbReference type="OrthoDB" id="9802846at2"/>
<proteinExistence type="predicted"/>
<dbReference type="Proteomes" id="UP000183975">
    <property type="component" value="Unassembled WGS sequence"/>
</dbReference>
<dbReference type="InterPro" id="IPR007048">
    <property type="entry name" value="IraD/Gp25-like"/>
</dbReference>
<evidence type="ECO:0000259" key="1">
    <source>
        <dbReference type="Pfam" id="PF04965"/>
    </source>
</evidence>
<feature type="domain" description="IraD/Gp25-like" evidence="1">
    <location>
        <begin position="33"/>
        <end position="123"/>
    </location>
</feature>